<reference evidence="2" key="1">
    <citation type="submission" date="2009-10" db="EMBL/GenBank/DDBJ databases">
        <title>Diversity of trophic interactions inside an arsenic-rich microbial ecosystem.</title>
        <authorList>
            <person name="Bertin P.N."/>
            <person name="Heinrich-Salmeron A."/>
            <person name="Pelletier E."/>
            <person name="Goulhen-Chollet F."/>
            <person name="Arsene-Ploetze F."/>
            <person name="Gallien S."/>
            <person name="Calteau A."/>
            <person name="Vallenet D."/>
            <person name="Casiot C."/>
            <person name="Chane-Woon-Ming B."/>
            <person name="Giloteaux L."/>
            <person name="Barakat M."/>
            <person name="Bonnefoy V."/>
            <person name="Bruneel O."/>
            <person name="Chandler M."/>
            <person name="Cleiss J."/>
            <person name="Duran R."/>
            <person name="Elbaz-Poulichet F."/>
            <person name="Fonknechten N."/>
            <person name="Lauga B."/>
            <person name="Mornico D."/>
            <person name="Ortet P."/>
            <person name="Schaeffer C."/>
            <person name="Siguier P."/>
            <person name="Alexander Thil Smith A."/>
            <person name="Van Dorsselaer A."/>
            <person name="Weissenbach J."/>
            <person name="Medigue C."/>
            <person name="Le Paslier D."/>
        </authorList>
    </citation>
    <scope>NUCLEOTIDE SEQUENCE</scope>
</reference>
<feature type="region of interest" description="Disordered" evidence="1">
    <location>
        <begin position="1"/>
        <end position="25"/>
    </location>
</feature>
<comment type="caution">
    <text evidence="2">The sequence shown here is derived from an EMBL/GenBank/DDBJ whole genome shotgun (WGS) entry which is preliminary data.</text>
</comment>
<name>E6PQS8_9ZZZZ</name>
<protein>
    <submittedName>
        <fullName evidence="2">Uncharacterized protein</fullName>
    </submittedName>
</protein>
<proteinExistence type="predicted"/>
<evidence type="ECO:0000313" key="2">
    <source>
        <dbReference type="EMBL" id="CBH97283.1"/>
    </source>
</evidence>
<dbReference type="AlphaFoldDB" id="E6PQS8"/>
<dbReference type="EMBL" id="CABM01000042">
    <property type="protein sequence ID" value="CBH97283.1"/>
    <property type="molecule type" value="Genomic_DNA"/>
</dbReference>
<evidence type="ECO:0000256" key="1">
    <source>
        <dbReference type="SAM" id="MobiDB-lite"/>
    </source>
</evidence>
<gene>
    <name evidence="2" type="ORF">CARN2_2755</name>
</gene>
<feature type="compositionally biased region" description="Low complexity" evidence="1">
    <location>
        <begin position="1"/>
        <end position="20"/>
    </location>
</feature>
<sequence>MPHPSASTSTLSAASPTDSSGPATLDAALAQTRAVNRLRNLAEKAAKDAGLQVLRPVAQAYLAGLPVLRLHVAEDGQPGRAP</sequence>
<organism evidence="2">
    <name type="scientific">mine drainage metagenome</name>
    <dbReference type="NCBI Taxonomy" id="410659"/>
    <lineage>
        <taxon>unclassified sequences</taxon>
        <taxon>metagenomes</taxon>
        <taxon>ecological metagenomes</taxon>
    </lineage>
</organism>
<accession>E6PQS8</accession>